<accession>A0ABC8TBJ2</accession>
<dbReference type="Proteomes" id="UP001642360">
    <property type="component" value="Unassembled WGS sequence"/>
</dbReference>
<proteinExistence type="predicted"/>
<dbReference type="AlphaFoldDB" id="A0ABC8TBJ2"/>
<name>A0ABC8TBJ2_9AQUA</name>
<reference evidence="1 2" key="1">
    <citation type="submission" date="2024-02" db="EMBL/GenBank/DDBJ databases">
        <authorList>
            <person name="Vignale AGUSTIN F."/>
            <person name="Sosa J E."/>
            <person name="Modenutti C."/>
        </authorList>
    </citation>
    <scope>NUCLEOTIDE SEQUENCE [LARGE SCALE GENOMIC DNA]</scope>
</reference>
<keyword evidence="2" id="KW-1185">Reference proteome</keyword>
<dbReference type="EMBL" id="CAUOFW020004685">
    <property type="protein sequence ID" value="CAK9166770.1"/>
    <property type="molecule type" value="Genomic_DNA"/>
</dbReference>
<gene>
    <name evidence="1" type="ORF">ILEXP_LOCUS36010</name>
</gene>
<sequence length="119" mass="13999">MGTMVCIVNATHGYSNGICSNPILYTIKRIKQHYKTSYMRYELQMVSQLMMRCHMSIHHMNDERQETRLHHKMRKLCLEVAWVEGMPKVLPLVAVDKDGMFRVDVESCWLGVNIDVKIW</sequence>
<protein>
    <submittedName>
        <fullName evidence="1">Uncharacterized protein</fullName>
    </submittedName>
</protein>
<evidence type="ECO:0000313" key="1">
    <source>
        <dbReference type="EMBL" id="CAK9166770.1"/>
    </source>
</evidence>
<organism evidence="1 2">
    <name type="scientific">Ilex paraguariensis</name>
    <name type="common">yerba mate</name>
    <dbReference type="NCBI Taxonomy" id="185542"/>
    <lineage>
        <taxon>Eukaryota</taxon>
        <taxon>Viridiplantae</taxon>
        <taxon>Streptophyta</taxon>
        <taxon>Embryophyta</taxon>
        <taxon>Tracheophyta</taxon>
        <taxon>Spermatophyta</taxon>
        <taxon>Magnoliopsida</taxon>
        <taxon>eudicotyledons</taxon>
        <taxon>Gunneridae</taxon>
        <taxon>Pentapetalae</taxon>
        <taxon>asterids</taxon>
        <taxon>campanulids</taxon>
        <taxon>Aquifoliales</taxon>
        <taxon>Aquifoliaceae</taxon>
        <taxon>Ilex</taxon>
    </lineage>
</organism>
<comment type="caution">
    <text evidence="1">The sequence shown here is derived from an EMBL/GenBank/DDBJ whole genome shotgun (WGS) entry which is preliminary data.</text>
</comment>
<evidence type="ECO:0000313" key="2">
    <source>
        <dbReference type="Proteomes" id="UP001642360"/>
    </source>
</evidence>